<organism evidence="1 2">
    <name type="scientific">Diplodia seriata</name>
    <dbReference type="NCBI Taxonomy" id="420778"/>
    <lineage>
        <taxon>Eukaryota</taxon>
        <taxon>Fungi</taxon>
        <taxon>Dikarya</taxon>
        <taxon>Ascomycota</taxon>
        <taxon>Pezizomycotina</taxon>
        <taxon>Dothideomycetes</taxon>
        <taxon>Dothideomycetes incertae sedis</taxon>
        <taxon>Botryosphaeriales</taxon>
        <taxon>Botryosphaeriaceae</taxon>
        <taxon>Diplodia</taxon>
    </lineage>
</organism>
<dbReference type="RefSeq" id="XP_066629075.1">
    <property type="nucleotide sequence ID" value="XM_066781129.1"/>
</dbReference>
<name>A0ABR3C6R6_9PEZI</name>
<evidence type="ECO:0000313" key="1">
    <source>
        <dbReference type="EMBL" id="KAL0255204.1"/>
    </source>
</evidence>
<reference evidence="1 2" key="1">
    <citation type="submission" date="2024-02" db="EMBL/GenBank/DDBJ databases">
        <title>De novo assembly and annotation of 12 fungi associated with fruit tree decline syndrome in Ontario, Canada.</title>
        <authorList>
            <person name="Sulman M."/>
            <person name="Ellouze W."/>
            <person name="Ilyukhin E."/>
        </authorList>
    </citation>
    <scope>NUCLEOTIDE SEQUENCE [LARGE SCALE GENOMIC DNA]</scope>
    <source>
        <strain evidence="1 2">FDS-637</strain>
    </source>
</reference>
<dbReference type="Proteomes" id="UP001430584">
    <property type="component" value="Unassembled WGS sequence"/>
</dbReference>
<comment type="caution">
    <text evidence="1">The sequence shown here is derived from an EMBL/GenBank/DDBJ whole genome shotgun (WGS) entry which is preliminary data.</text>
</comment>
<evidence type="ECO:0000313" key="2">
    <source>
        <dbReference type="Proteomes" id="UP001430584"/>
    </source>
</evidence>
<dbReference type="PANTHER" id="PTHR24148">
    <property type="entry name" value="ANKYRIN REPEAT DOMAIN-CONTAINING PROTEIN 39 HOMOLOG-RELATED"/>
    <property type="match status" value="1"/>
</dbReference>
<proteinExistence type="predicted"/>
<accession>A0ABR3C6R6</accession>
<dbReference type="GeneID" id="92013819"/>
<gene>
    <name evidence="1" type="ORF">SLS55_009734</name>
</gene>
<dbReference type="EMBL" id="JAJVCZ030000010">
    <property type="protein sequence ID" value="KAL0255204.1"/>
    <property type="molecule type" value="Genomic_DNA"/>
</dbReference>
<dbReference type="PANTHER" id="PTHR24148:SF78">
    <property type="entry name" value="HETEROKARYON INCOMPATIBILITY DOMAIN-CONTAINING PROTEIN"/>
    <property type="match status" value="1"/>
</dbReference>
<keyword evidence="2" id="KW-1185">Reference proteome</keyword>
<dbReference type="InterPro" id="IPR052895">
    <property type="entry name" value="HetReg/Transcr_Mod"/>
</dbReference>
<protein>
    <submittedName>
        <fullName evidence="1">Uncharacterized protein</fullName>
    </submittedName>
</protein>
<sequence>MYDGSIPPVLKLSRMGTLPVDMFHTLLHMARPCHSTDSRDKIFALFGMLAINSWKHDLRADYSVSVQRVYTEIAVYFIRRYNTLDILSFVEHPVTVDGLPSWVPDWSKSPRLSPLDAPQRFPRLNHHVPDVVDLPPPQTKWDLAKLAVKGRVIDVVRIILPVDSLALAQAAEQTRLLGSHSDMGSFCHVFGLGHAYGHLEFAVSYNIAVSTTGWDPLQLGQYPFGTEVHGVGSLYRGFSSDSRLCTRELRSLLRETEVVGRRRSFLFGTTSIGIGPPQTRAHDLVVLLEGSRRPVVLRRQQSGLELVGECHFPSVAPTKKKHRHDCCWHLVEGRKKCHRCELLAYQSRIPVQDMTLV</sequence>